<dbReference type="Pfam" id="PF08281">
    <property type="entry name" value="Sigma70_r4_2"/>
    <property type="match status" value="1"/>
</dbReference>
<dbReference type="InterPro" id="IPR013324">
    <property type="entry name" value="RNA_pol_sigma_r3/r4-like"/>
</dbReference>
<dbReference type="PANTHER" id="PTHR43133">
    <property type="entry name" value="RNA POLYMERASE ECF-TYPE SIGMA FACTO"/>
    <property type="match status" value="1"/>
</dbReference>
<evidence type="ECO:0000313" key="9">
    <source>
        <dbReference type="Proteomes" id="UP000195772"/>
    </source>
</evidence>
<dbReference type="CDD" id="cd06171">
    <property type="entry name" value="Sigma70_r4"/>
    <property type="match status" value="1"/>
</dbReference>
<feature type="domain" description="RNA polymerase sigma factor 70 region 4 type 2" evidence="6">
    <location>
        <begin position="122"/>
        <end position="172"/>
    </location>
</feature>
<dbReference type="InterPro" id="IPR014284">
    <property type="entry name" value="RNA_pol_sigma-70_dom"/>
</dbReference>
<evidence type="ECO:0000313" key="10">
    <source>
        <dbReference type="Proteomes" id="UP000322940"/>
    </source>
</evidence>
<dbReference type="InterPro" id="IPR007627">
    <property type="entry name" value="RNA_pol_sigma70_r2"/>
</dbReference>
<reference evidence="8" key="2">
    <citation type="journal article" date="2018" name="BMC Genomics">
        <title>Whole genome sequencing and function prediction of 133 gut anaerobes isolated from chicken caecum in pure cultures.</title>
        <authorList>
            <person name="Medvecky M."/>
            <person name="Cejkova D."/>
            <person name="Polansky O."/>
            <person name="Karasova D."/>
            <person name="Kubasova T."/>
            <person name="Cizek A."/>
            <person name="Rychlik I."/>
        </authorList>
    </citation>
    <scope>NUCLEOTIDE SEQUENCE</scope>
    <source>
        <strain evidence="8">An90</strain>
    </source>
</reference>
<keyword evidence="4" id="KW-0804">Transcription</keyword>
<dbReference type="SUPFAM" id="SSF88946">
    <property type="entry name" value="Sigma2 domain of RNA polymerase sigma factors"/>
    <property type="match status" value="1"/>
</dbReference>
<dbReference type="Gene3D" id="1.10.1740.10">
    <property type="match status" value="1"/>
</dbReference>
<keyword evidence="3" id="KW-0731">Sigma factor</keyword>
<dbReference type="Proteomes" id="UP000195772">
    <property type="component" value="Unassembled WGS sequence"/>
</dbReference>
<reference evidence="9" key="1">
    <citation type="submission" date="2017-04" db="EMBL/GenBank/DDBJ databases">
        <title>Function of individual gut microbiota members based on whole genome sequencing of pure cultures obtained from chicken caecum.</title>
        <authorList>
            <person name="Medvecky M."/>
            <person name="Cejkova D."/>
            <person name="Polansky O."/>
            <person name="Karasova D."/>
            <person name="Kubasova T."/>
            <person name="Cizek A."/>
            <person name="Rychlik I."/>
        </authorList>
    </citation>
    <scope>NUCLEOTIDE SEQUENCE [LARGE SCALE GENOMIC DNA]</scope>
    <source>
        <strain evidence="9">An90</strain>
    </source>
</reference>
<dbReference type="EMBL" id="VVXH01000007">
    <property type="protein sequence ID" value="KAA2378609.1"/>
    <property type="molecule type" value="Genomic_DNA"/>
</dbReference>
<dbReference type="InterPro" id="IPR036388">
    <property type="entry name" value="WH-like_DNA-bd_sf"/>
</dbReference>
<evidence type="ECO:0000256" key="3">
    <source>
        <dbReference type="ARBA" id="ARBA00023082"/>
    </source>
</evidence>
<dbReference type="GO" id="GO:0016987">
    <property type="term" value="F:sigma factor activity"/>
    <property type="evidence" value="ECO:0007669"/>
    <property type="project" value="UniProtKB-KW"/>
</dbReference>
<dbReference type="NCBIfam" id="TIGR02985">
    <property type="entry name" value="Sig70_bacteroi1"/>
    <property type="match status" value="1"/>
</dbReference>
<dbReference type="GO" id="GO:0003677">
    <property type="term" value="F:DNA binding"/>
    <property type="evidence" value="ECO:0007669"/>
    <property type="project" value="InterPro"/>
</dbReference>
<comment type="similarity">
    <text evidence="1">Belongs to the sigma-70 factor family. ECF subfamily.</text>
</comment>
<dbReference type="NCBIfam" id="TIGR02937">
    <property type="entry name" value="sigma70-ECF"/>
    <property type="match status" value="1"/>
</dbReference>
<dbReference type="InterPro" id="IPR013325">
    <property type="entry name" value="RNA_pol_sigma_r2"/>
</dbReference>
<dbReference type="PANTHER" id="PTHR43133:SF46">
    <property type="entry name" value="RNA POLYMERASE SIGMA-70 FACTOR ECF SUBFAMILY"/>
    <property type="match status" value="1"/>
</dbReference>
<dbReference type="SUPFAM" id="SSF88659">
    <property type="entry name" value="Sigma3 and sigma4 domains of RNA polymerase sigma factors"/>
    <property type="match status" value="1"/>
</dbReference>
<dbReference type="eggNOG" id="COG1595">
    <property type="taxonomic scope" value="Bacteria"/>
</dbReference>
<dbReference type="GO" id="GO:0006352">
    <property type="term" value="P:DNA-templated transcription initiation"/>
    <property type="evidence" value="ECO:0007669"/>
    <property type="project" value="InterPro"/>
</dbReference>
<evidence type="ECO:0000256" key="4">
    <source>
        <dbReference type="ARBA" id="ARBA00023163"/>
    </source>
</evidence>
<evidence type="ECO:0000313" key="8">
    <source>
        <dbReference type="EMBL" id="OUN05212.1"/>
    </source>
</evidence>
<organism evidence="8 9">
    <name type="scientific">Alistipes onderdonkii</name>
    <dbReference type="NCBI Taxonomy" id="328813"/>
    <lineage>
        <taxon>Bacteria</taxon>
        <taxon>Pseudomonadati</taxon>
        <taxon>Bacteroidota</taxon>
        <taxon>Bacteroidia</taxon>
        <taxon>Bacteroidales</taxon>
        <taxon>Rikenellaceae</taxon>
        <taxon>Alistipes</taxon>
    </lineage>
</organism>
<dbReference type="OrthoDB" id="1045557at2"/>
<comment type="caution">
    <text evidence="8">The sequence shown here is derived from an EMBL/GenBank/DDBJ whole genome shotgun (WGS) entry which is preliminary data.</text>
</comment>
<evidence type="ECO:0000256" key="1">
    <source>
        <dbReference type="ARBA" id="ARBA00010641"/>
    </source>
</evidence>
<name>A0A1Y3QZY8_9BACT</name>
<keyword evidence="2" id="KW-0805">Transcription regulation</keyword>
<evidence type="ECO:0000313" key="7">
    <source>
        <dbReference type="EMBL" id="KAA2378609.1"/>
    </source>
</evidence>
<dbReference type="Gene3D" id="1.10.10.10">
    <property type="entry name" value="Winged helix-like DNA-binding domain superfamily/Winged helix DNA-binding domain"/>
    <property type="match status" value="1"/>
</dbReference>
<feature type="domain" description="RNA polymerase sigma-70 region 2" evidence="5">
    <location>
        <begin position="17"/>
        <end position="82"/>
    </location>
</feature>
<evidence type="ECO:0000256" key="2">
    <source>
        <dbReference type="ARBA" id="ARBA00023015"/>
    </source>
</evidence>
<dbReference type="AlphaFoldDB" id="A0A1Y3QZY8"/>
<sequence length="191" mass="22183">MELQSETILDLKAFNRLFGEYQQRFIRFAGTYVSDAATAEDIVMESFMAAWEKRDMLSASAFPPYALTIVKNKCLNHLRSQGVRLRAAEDIHSHGARMLRTRISTLEACNPEELFSEEARRLVNETLDRLPEKTRAIFIRSRFDGKSYKEIAAEMDVTVKSVEFEVSKAMKILRVALKDYLAFFIFWFYIN</sequence>
<dbReference type="Pfam" id="PF04542">
    <property type="entry name" value="Sigma70_r2"/>
    <property type="match status" value="1"/>
</dbReference>
<proteinExistence type="inferred from homology"/>
<gene>
    <name evidence="8" type="ORF">B5G41_01370</name>
    <name evidence="7" type="ORF">F2Y10_08800</name>
</gene>
<evidence type="ECO:0000259" key="6">
    <source>
        <dbReference type="Pfam" id="PF08281"/>
    </source>
</evidence>
<evidence type="ECO:0000259" key="5">
    <source>
        <dbReference type="Pfam" id="PF04542"/>
    </source>
</evidence>
<dbReference type="EMBL" id="NFHB01000001">
    <property type="protein sequence ID" value="OUN05212.1"/>
    <property type="molecule type" value="Genomic_DNA"/>
</dbReference>
<accession>A0A1Y3QZY8</accession>
<dbReference type="InterPro" id="IPR013249">
    <property type="entry name" value="RNA_pol_sigma70_r4_t2"/>
</dbReference>
<dbReference type="Proteomes" id="UP000322940">
    <property type="component" value="Unassembled WGS sequence"/>
</dbReference>
<protein>
    <submittedName>
        <fullName evidence="8">RNA polymerase sigma-70 factor</fullName>
    </submittedName>
</protein>
<reference evidence="7 10" key="3">
    <citation type="journal article" date="2019" name="Nat. Med.">
        <title>A library of human gut bacterial isolates paired with longitudinal multiomics data enables mechanistic microbiome research.</title>
        <authorList>
            <person name="Poyet M."/>
            <person name="Groussin M."/>
            <person name="Gibbons S.M."/>
            <person name="Avila-Pacheco J."/>
            <person name="Jiang X."/>
            <person name="Kearney S.M."/>
            <person name="Perrotta A.R."/>
            <person name="Berdy B."/>
            <person name="Zhao S."/>
            <person name="Lieberman T.D."/>
            <person name="Swanson P.K."/>
            <person name="Smith M."/>
            <person name="Roesemann S."/>
            <person name="Alexander J.E."/>
            <person name="Rich S.A."/>
            <person name="Livny J."/>
            <person name="Vlamakis H."/>
            <person name="Clish C."/>
            <person name="Bullock K."/>
            <person name="Deik A."/>
            <person name="Scott J."/>
            <person name="Pierce K.A."/>
            <person name="Xavier R.J."/>
            <person name="Alm E.J."/>
        </authorList>
    </citation>
    <scope>NUCLEOTIDE SEQUENCE [LARGE SCALE GENOMIC DNA]</scope>
    <source>
        <strain evidence="7 10">BIOML-A266</strain>
    </source>
</reference>
<dbReference type="RefSeq" id="WP_018695089.1">
    <property type="nucleotide sequence ID" value="NZ_JBBNFL010000009.1"/>
</dbReference>
<dbReference type="InterPro" id="IPR014327">
    <property type="entry name" value="RNA_pol_sigma70_bacteroid"/>
</dbReference>
<dbReference type="InterPro" id="IPR039425">
    <property type="entry name" value="RNA_pol_sigma-70-like"/>
</dbReference>